<dbReference type="PANTHER" id="PTHR22702">
    <property type="entry name" value="PROTEASE-ASSOCIATED DOMAIN-CONTAINING PROTEIN"/>
    <property type="match status" value="1"/>
</dbReference>
<dbReference type="PANTHER" id="PTHR22702:SF1">
    <property type="entry name" value="PROTEASE-ASSOCIATED DOMAIN-CONTAINING PROTEIN 1"/>
    <property type="match status" value="1"/>
</dbReference>
<dbReference type="Pfam" id="PF25011">
    <property type="entry name" value="VSR_TRX"/>
    <property type="match status" value="1"/>
</dbReference>
<keyword evidence="13" id="KW-1015">Disulfide bond</keyword>
<gene>
    <name evidence="17" type="ORF">A2U01_0010674</name>
</gene>
<keyword evidence="6" id="KW-0732">Signal</keyword>
<evidence type="ECO:0000256" key="8">
    <source>
        <dbReference type="ARBA" id="ARBA00022837"/>
    </source>
</evidence>
<keyword evidence="4" id="KW-0245">EGF-like domain</keyword>
<evidence type="ECO:0000256" key="4">
    <source>
        <dbReference type="ARBA" id="ARBA00022536"/>
    </source>
</evidence>
<accession>A0A392MR53</accession>
<evidence type="ECO:0000256" key="14">
    <source>
        <dbReference type="ARBA" id="ARBA00023180"/>
    </source>
</evidence>
<evidence type="ECO:0000256" key="6">
    <source>
        <dbReference type="ARBA" id="ARBA00022729"/>
    </source>
</evidence>
<comment type="subcellular location">
    <subcellularLocation>
        <location evidence="15">Endomembrane system</location>
        <topology evidence="15">Single-pass type I membrane protein</topology>
    </subcellularLocation>
    <subcellularLocation>
        <location evidence="1">Golgi apparatus membrane</location>
    </subcellularLocation>
</comment>
<keyword evidence="18" id="KW-1185">Reference proteome</keyword>
<organism evidence="17 18">
    <name type="scientific">Trifolium medium</name>
    <dbReference type="NCBI Taxonomy" id="97028"/>
    <lineage>
        <taxon>Eukaryota</taxon>
        <taxon>Viridiplantae</taxon>
        <taxon>Streptophyta</taxon>
        <taxon>Embryophyta</taxon>
        <taxon>Tracheophyta</taxon>
        <taxon>Spermatophyta</taxon>
        <taxon>Magnoliopsida</taxon>
        <taxon>eudicotyledons</taxon>
        <taxon>Gunneridae</taxon>
        <taxon>Pentapetalae</taxon>
        <taxon>rosids</taxon>
        <taxon>fabids</taxon>
        <taxon>Fabales</taxon>
        <taxon>Fabaceae</taxon>
        <taxon>Papilionoideae</taxon>
        <taxon>50 kb inversion clade</taxon>
        <taxon>NPAAA clade</taxon>
        <taxon>Hologalegina</taxon>
        <taxon>IRL clade</taxon>
        <taxon>Trifolieae</taxon>
        <taxon>Trifolium</taxon>
    </lineage>
</organism>
<dbReference type="AlphaFoldDB" id="A0A392MR53"/>
<evidence type="ECO:0000256" key="13">
    <source>
        <dbReference type="ARBA" id="ARBA00023157"/>
    </source>
</evidence>
<comment type="caution">
    <text evidence="17">The sequence shown here is derived from an EMBL/GenBank/DDBJ whole genome shotgun (WGS) entry which is preliminary data.</text>
</comment>
<evidence type="ECO:0000256" key="10">
    <source>
        <dbReference type="ARBA" id="ARBA00022989"/>
    </source>
</evidence>
<proteinExistence type="inferred from homology"/>
<evidence type="ECO:0000256" key="1">
    <source>
        <dbReference type="ARBA" id="ARBA00004394"/>
    </source>
</evidence>
<feature type="domain" description="Vacuolar sorting receptor thioredoxin-like" evidence="16">
    <location>
        <begin position="1"/>
        <end position="65"/>
    </location>
</feature>
<evidence type="ECO:0000256" key="15">
    <source>
        <dbReference type="ARBA" id="ARBA00046288"/>
    </source>
</evidence>
<dbReference type="GO" id="GO:0000139">
    <property type="term" value="C:Golgi membrane"/>
    <property type="evidence" value="ECO:0007669"/>
    <property type="project" value="UniProtKB-SubCell"/>
</dbReference>
<dbReference type="GO" id="GO:0015031">
    <property type="term" value="P:protein transport"/>
    <property type="evidence" value="ECO:0007669"/>
    <property type="project" value="UniProtKB-KW"/>
</dbReference>
<evidence type="ECO:0000256" key="3">
    <source>
        <dbReference type="ARBA" id="ARBA00022448"/>
    </source>
</evidence>
<evidence type="ECO:0000256" key="9">
    <source>
        <dbReference type="ARBA" id="ARBA00022927"/>
    </source>
</evidence>
<evidence type="ECO:0000313" key="18">
    <source>
        <dbReference type="Proteomes" id="UP000265520"/>
    </source>
</evidence>
<name>A0A392MR53_9FABA</name>
<protein>
    <submittedName>
        <fullName evidence="17">Vacuolar-sorting receptor 1-like</fullName>
    </submittedName>
</protein>
<keyword evidence="11" id="KW-0333">Golgi apparatus</keyword>
<dbReference type="Proteomes" id="UP000265520">
    <property type="component" value="Unassembled WGS sequence"/>
</dbReference>
<keyword evidence="5" id="KW-0812">Transmembrane</keyword>
<evidence type="ECO:0000256" key="12">
    <source>
        <dbReference type="ARBA" id="ARBA00023136"/>
    </source>
</evidence>
<evidence type="ECO:0000259" key="16">
    <source>
        <dbReference type="Pfam" id="PF25011"/>
    </source>
</evidence>
<dbReference type="EMBL" id="LXQA010016865">
    <property type="protein sequence ID" value="MCH89773.1"/>
    <property type="molecule type" value="Genomic_DNA"/>
</dbReference>
<keyword evidence="8" id="KW-0106">Calcium</keyword>
<feature type="non-terminal residue" evidence="17">
    <location>
        <position position="1"/>
    </location>
</feature>
<evidence type="ECO:0000256" key="2">
    <source>
        <dbReference type="ARBA" id="ARBA00007038"/>
    </source>
</evidence>
<dbReference type="InterPro" id="IPR056858">
    <property type="entry name" value="VSR_TRX"/>
</dbReference>
<reference evidence="17 18" key="1">
    <citation type="journal article" date="2018" name="Front. Plant Sci.">
        <title>Red Clover (Trifolium pratense) and Zigzag Clover (T. medium) - A Picture of Genomic Similarities and Differences.</title>
        <authorList>
            <person name="Dluhosova J."/>
            <person name="Istvanek J."/>
            <person name="Nedelnik J."/>
            <person name="Repkova J."/>
        </authorList>
    </citation>
    <scope>NUCLEOTIDE SEQUENCE [LARGE SCALE GENOMIC DNA]</scope>
    <source>
        <strain evidence="18">cv. 10/8</strain>
        <tissue evidence="17">Leaf</tissue>
    </source>
</reference>
<evidence type="ECO:0000313" key="17">
    <source>
        <dbReference type="EMBL" id="MCH89773.1"/>
    </source>
</evidence>
<evidence type="ECO:0000256" key="11">
    <source>
        <dbReference type="ARBA" id="ARBA00023034"/>
    </source>
</evidence>
<keyword evidence="7" id="KW-0677">Repeat</keyword>
<keyword evidence="17" id="KW-0675">Receptor</keyword>
<keyword evidence="10" id="KW-1133">Transmembrane helix</keyword>
<sequence>VDMNKIKDCIGDLRADVENPILKAEQDAQIGQGSRGDVTILPTLVINNRQYRGKLSKAAVLKALCASFQETTEPSICLTPDMETNECLANNGGCWKDKAANITACRDTFRGRVCECPIVQNVKFVGDGYTHCEASGPLRCAVNNGGCWQGSQGGRAYSACIVSIPLLFCILEYIINTCF</sequence>
<keyword evidence="9" id="KW-0653">Protein transport</keyword>
<dbReference type="FunFam" id="2.10.25.10:FF:000178">
    <property type="entry name" value="vacuolar-sorting receptor 1"/>
    <property type="match status" value="1"/>
</dbReference>
<evidence type="ECO:0000256" key="5">
    <source>
        <dbReference type="ARBA" id="ARBA00022692"/>
    </source>
</evidence>
<comment type="similarity">
    <text evidence="2">Belongs to the VSR (BP-80) family.</text>
</comment>
<dbReference type="Gene3D" id="2.10.25.10">
    <property type="entry name" value="Laminin"/>
    <property type="match status" value="1"/>
</dbReference>
<evidence type="ECO:0000256" key="7">
    <source>
        <dbReference type="ARBA" id="ARBA00022737"/>
    </source>
</evidence>
<keyword evidence="14" id="KW-0325">Glycoprotein</keyword>
<keyword evidence="12" id="KW-0472">Membrane</keyword>
<keyword evidence="3" id="KW-0813">Transport</keyword>